<comment type="caution">
    <text evidence="6">The sequence shown here is derived from an EMBL/GenBank/DDBJ whole genome shotgun (WGS) entry which is preliminary data.</text>
</comment>
<dbReference type="InterPro" id="IPR003439">
    <property type="entry name" value="ABC_transporter-like_ATP-bd"/>
</dbReference>
<keyword evidence="1" id="KW-0813">Transport</keyword>
<dbReference type="PANTHER" id="PTHR43423:SF1">
    <property type="entry name" value="ABC TRANSPORTER I FAMILY MEMBER 17"/>
    <property type="match status" value="1"/>
</dbReference>
<dbReference type="EMBL" id="QFPW01000018">
    <property type="protein sequence ID" value="PZQ47142.1"/>
    <property type="molecule type" value="Genomic_DNA"/>
</dbReference>
<keyword evidence="4 6" id="KW-0067">ATP-binding</keyword>
<dbReference type="CDD" id="cd03260">
    <property type="entry name" value="ABC_PstB_phosphate_transporter"/>
    <property type="match status" value="1"/>
</dbReference>
<feature type="domain" description="ABC transporter" evidence="5">
    <location>
        <begin position="23"/>
        <end position="272"/>
    </location>
</feature>
<dbReference type="SMART" id="SM00382">
    <property type="entry name" value="AAA"/>
    <property type="match status" value="1"/>
</dbReference>
<evidence type="ECO:0000256" key="4">
    <source>
        <dbReference type="ARBA" id="ARBA00022840"/>
    </source>
</evidence>
<evidence type="ECO:0000313" key="6">
    <source>
        <dbReference type="EMBL" id="PZQ47142.1"/>
    </source>
</evidence>
<sequence length="277" mass="30655">MVSLSETAISAAAPRADLAPASVAIEAKVEKIYYGDFLAVRDSHVAVEKGKITGFIGPSGCGKSTVLRSLNRMNDLIPSFRLMGSVRFLGQDIYAKSIDPVVVRRHIGMVFQQPNPFSMSIYENVAFGLRLNRYKGDYDERVEHALRKAGLWNEVKDKLKQNGLALSGGQQQRLCIARAIATSPTVLLMDEPCSALDPIATRIIEELMLELKNDYSVAIVTHNMQQAMRVADKTAFFSVDISKGGRTGFLVEQGDTHQIFHDPREKLTKDYISGEFS</sequence>
<dbReference type="PANTHER" id="PTHR43423">
    <property type="entry name" value="ABC TRANSPORTER I FAMILY MEMBER 17"/>
    <property type="match status" value="1"/>
</dbReference>
<dbReference type="GO" id="GO:0005524">
    <property type="term" value="F:ATP binding"/>
    <property type="evidence" value="ECO:0007669"/>
    <property type="project" value="UniProtKB-KW"/>
</dbReference>
<dbReference type="Proteomes" id="UP000249185">
    <property type="component" value="Unassembled WGS sequence"/>
</dbReference>
<dbReference type="InterPro" id="IPR017871">
    <property type="entry name" value="ABC_transporter-like_CS"/>
</dbReference>
<accession>A0A2W5N117</accession>
<dbReference type="GO" id="GO:0035435">
    <property type="term" value="P:phosphate ion transmembrane transport"/>
    <property type="evidence" value="ECO:0007669"/>
    <property type="project" value="InterPro"/>
</dbReference>
<dbReference type="PROSITE" id="PS50893">
    <property type="entry name" value="ABC_TRANSPORTER_2"/>
    <property type="match status" value="1"/>
</dbReference>
<organism evidence="6 7">
    <name type="scientific">Rhodovulum sulfidophilum</name>
    <name type="common">Rhodobacter sulfidophilus</name>
    <dbReference type="NCBI Taxonomy" id="35806"/>
    <lineage>
        <taxon>Bacteria</taxon>
        <taxon>Pseudomonadati</taxon>
        <taxon>Pseudomonadota</taxon>
        <taxon>Alphaproteobacteria</taxon>
        <taxon>Rhodobacterales</taxon>
        <taxon>Paracoccaceae</taxon>
        <taxon>Rhodovulum</taxon>
    </lineage>
</organism>
<evidence type="ECO:0000256" key="3">
    <source>
        <dbReference type="ARBA" id="ARBA00022741"/>
    </source>
</evidence>
<dbReference type="InterPro" id="IPR003593">
    <property type="entry name" value="AAA+_ATPase"/>
</dbReference>
<dbReference type="GO" id="GO:0005315">
    <property type="term" value="F:phosphate transmembrane transporter activity"/>
    <property type="evidence" value="ECO:0007669"/>
    <property type="project" value="InterPro"/>
</dbReference>
<keyword evidence="3" id="KW-0547">Nucleotide-binding</keyword>
<dbReference type="NCBIfam" id="TIGR00972">
    <property type="entry name" value="3a0107s01c2"/>
    <property type="match status" value="1"/>
</dbReference>
<keyword evidence="2" id="KW-0592">Phosphate transport</keyword>
<dbReference type="GO" id="GO:0016020">
    <property type="term" value="C:membrane"/>
    <property type="evidence" value="ECO:0007669"/>
    <property type="project" value="InterPro"/>
</dbReference>
<evidence type="ECO:0000259" key="5">
    <source>
        <dbReference type="PROSITE" id="PS50893"/>
    </source>
</evidence>
<evidence type="ECO:0000313" key="7">
    <source>
        <dbReference type="Proteomes" id="UP000249185"/>
    </source>
</evidence>
<dbReference type="GO" id="GO:0016887">
    <property type="term" value="F:ATP hydrolysis activity"/>
    <property type="evidence" value="ECO:0007669"/>
    <property type="project" value="InterPro"/>
</dbReference>
<proteinExistence type="predicted"/>
<dbReference type="Pfam" id="PF00005">
    <property type="entry name" value="ABC_tran"/>
    <property type="match status" value="1"/>
</dbReference>
<name>A0A2W5N117_RHOSU</name>
<dbReference type="Gene3D" id="3.40.50.300">
    <property type="entry name" value="P-loop containing nucleotide triphosphate hydrolases"/>
    <property type="match status" value="1"/>
</dbReference>
<reference evidence="6 7" key="1">
    <citation type="submission" date="2017-08" db="EMBL/GenBank/DDBJ databases">
        <title>Infants hospitalized years apart are colonized by the same room-sourced microbial strains.</title>
        <authorList>
            <person name="Brooks B."/>
            <person name="Olm M.R."/>
            <person name="Firek B.A."/>
            <person name="Baker R."/>
            <person name="Thomas B.C."/>
            <person name="Morowitz M.J."/>
            <person name="Banfield J.F."/>
        </authorList>
    </citation>
    <scope>NUCLEOTIDE SEQUENCE [LARGE SCALE GENOMIC DNA]</scope>
    <source>
        <strain evidence="6">S2_005_002_R2_34</strain>
    </source>
</reference>
<dbReference type="PROSITE" id="PS00211">
    <property type="entry name" value="ABC_TRANSPORTER_1"/>
    <property type="match status" value="1"/>
</dbReference>
<dbReference type="SUPFAM" id="SSF52540">
    <property type="entry name" value="P-loop containing nucleoside triphosphate hydrolases"/>
    <property type="match status" value="1"/>
</dbReference>
<dbReference type="InterPro" id="IPR005670">
    <property type="entry name" value="PstB-like"/>
</dbReference>
<dbReference type="InterPro" id="IPR027417">
    <property type="entry name" value="P-loop_NTPase"/>
</dbReference>
<evidence type="ECO:0000256" key="2">
    <source>
        <dbReference type="ARBA" id="ARBA00022592"/>
    </source>
</evidence>
<protein>
    <submittedName>
        <fullName evidence="6">Phosphate ABC transporter ATP-binding protein</fullName>
    </submittedName>
</protein>
<dbReference type="AlphaFoldDB" id="A0A2W5N117"/>
<gene>
    <name evidence="6" type="ORF">DI556_18155</name>
</gene>
<evidence type="ECO:0000256" key="1">
    <source>
        <dbReference type="ARBA" id="ARBA00022448"/>
    </source>
</evidence>